<evidence type="ECO:0000259" key="4">
    <source>
        <dbReference type="Pfam" id="PF13505"/>
    </source>
</evidence>
<reference evidence="6" key="1">
    <citation type="submission" date="2015-08" db="EMBL/GenBank/DDBJ databases">
        <authorList>
            <person name="Varghese N."/>
        </authorList>
    </citation>
    <scope>NUCLEOTIDE SEQUENCE [LARGE SCALE GENOMIC DNA]</scope>
    <source>
        <strain evidence="6">DSM 17901</strain>
    </source>
</reference>
<comment type="subcellular location">
    <subcellularLocation>
        <location evidence="1">Cell outer membrane</location>
    </subcellularLocation>
</comment>
<dbReference type="AlphaFoldDB" id="A0A0K6GTJ8"/>
<evidence type="ECO:0000313" key="6">
    <source>
        <dbReference type="Proteomes" id="UP000243535"/>
    </source>
</evidence>
<keyword evidence="6" id="KW-1185">Reference proteome</keyword>
<dbReference type="Proteomes" id="UP000243535">
    <property type="component" value="Unassembled WGS sequence"/>
</dbReference>
<dbReference type="RefSeq" id="WP_055433341.1">
    <property type="nucleotide sequence ID" value="NZ_CYHA01000001.1"/>
</dbReference>
<dbReference type="InterPro" id="IPR027385">
    <property type="entry name" value="Beta-barrel_OMP"/>
</dbReference>
<sequence length="212" mass="22557">MSRSLILAAAAGLFASSVAFAAEPAPYLGAHLGMNLLDHWPARVDFGGVTASGEAALDSGLHGGLMLGRQTEHARFEVEYQQGAIELNSLKLGPLNRSADGTGHYDAVTVNAYRTHDFNEQWSAFAGAGIGWGKVRMPSGRLEGCECFASASESGLVYQGRIGVEYRLARAHSAFAQYSLLRLPGASGGGTPQVAYEDRTIRSVTVGYRMLF</sequence>
<feature type="domain" description="Outer membrane protein beta-barrel" evidence="4">
    <location>
        <begin position="7"/>
        <end position="183"/>
    </location>
</feature>
<dbReference type="Gene3D" id="2.40.160.20">
    <property type="match status" value="1"/>
</dbReference>
<accession>A0A0K6GTJ8</accession>
<dbReference type="GO" id="GO:0009279">
    <property type="term" value="C:cell outer membrane"/>
    <property type="evidence" value="ECO:0007669"/>
    <property type="project" value="UniProtKB-SubCell"/>
</dbReference>
<evidence type="ECO:0000313" key="5">
    <source>
        <dbReference type="EMBL" id="CUA81937.1"/>
    </source>
</evidence>
<dbReference type="SUPFAM" id="SSF56925">
    <property type="entry name" value="OMPA-like"/>
    <property type="match status" value="1"/>
</dbReference>
<feature type="chain" id="PRO_5005503470" evidence="3">
    <location>
        <begin position="22"/>
        <end position="212"/>
    </location>
</feature>
<evidence type="ECO:0000256" key="1">
    <source>
        <dbReference type="ARBA" id="ARBA00004442"/>
    </source>
</evidence>
<protein>
    <submittedName>
        <fullName evidence="5">Opacity protein and related surface antigens</fullName>
    </submittedName>
</protein>
<proteinExistence type="predicted"/>
<feature type="signal peptide" evidence="3">
    <location>
        <begin position="1"/>
        <end position="21"/>
    </location>
</feature>
<dbReference type="Pfam" id="PF13505">
    <property type="entry name" value="OMP_b-brl"/>
    <property type="match status" value="1"/>
</dbReference>
<evidence type="ECO:0000256" key="2">
    <source>
        <dbReference type="ARBA" id="ARBA00022729"/>
    </source>
</evidence>
<keyword evidence="2 3" id="KW-0732">Signal</keyword>
<dbReference type="EMBL" id="CYHA01000001">
    <property type="protein sequence ID" value="CUA81937.1"/>
    <property type="molecule type" value="Genomic_DNA"/>
</dbReference>
<gene>
    <name evidence="5" type="ORF">Ga0061063_0785</name>
</gene>
<name>A0A0K6GTJ8_9NEIS</name>
<evidence type="ECO:0000256" key="3">
    <source>
        <dbReference type="SAM" id="SignalP"/>
    </source>
</evidence>
<dbReference type="InterPro" id="IPR011250">
    <property type="entry name" value="OMP/PagP_B-barrel"/>
</dbReference>
<organism evidence="5 6">
    <name type="scientific">Gulbenkiania indica</name>
    <dbReference type="NCBI Taxonomy" id="375574"/>
    <lineage>
        <taxon>Bacteria</taxon>
        <taxon>Pseudomonadati</taxon>
        <taxon>Pseudomonadota</taxon>
        <taxon>Betaproteobacteria</taxon>
        <taxon>Neisseriales</taxon>
        <taxon>Chromobacteriaceae</taxon>
        <taxon>Gulbenkiania</taxon>
    </lineage>
</organism>